<evidence type="ECO:0000313" key="2">
    <source>
        <dbReference type="Proteomes" id="UP000887565"/>
    </source>
</evidence>
<evidence type="ECO:0000256" key="1">
    <source>
        <dbReference type="SAM" id="MobiDB-lite"/>
    </source>
</evidence>
<evidence type="ECO:0000313" key="3">
    <source>
        <dbReference type="WBParaSite" id="nRc.2.0.1.t23073-RA"/>
    </source>
</evidence>
<dbReference type="WBParaSite" id="nRc.2.0.1.t23073-RA">
    <property type="protein sequence ID" value="nRc.2.0.1.t23073-RA"/>
    <property type="gene ID" value="nRc.2.0.1.g23073"/>
</dbReference>
<accession>A0A915J9B5</accession>
<name>A0A915J9B5_ROMCU</name>
<feature type="region of interest" description="Disordered" evidence="1">
    <location>
        <begin position="1"/>
        <end position="25"/>
    </location>
</feature>
<reference evidence="3" key="1">
    <citation type="submission" date="2022-11" db="UniProtKB">
        <authorList>
            <consortium name="WormBaseParasite"/>
        </authorList>
    </citation>
    <scope>IDENTIFICATION</scope>
</reference>
<protein>
    <submittedName>
        <fullName evidence="3">Uncharacterized protein</fullName>
    </submittedName>
</protein>
<proteinExistence type="predicted"/>
<sequence>MHNGQKTVYNKPKRQKNKPIHAPLGAEPVLQDIRSNVHLPLNSKQHQIGVLYFSLIFGYEFLLDND</sequence>
<dbReference type="AlphaFoldDB" id="A0A915J9B5"/>
<keyword evidence="2" id="KW-1185">Reference proteome</keyword>
<dbReference type="Proteomes" id="UP000887565">
    <property type="component" value="Unplaced"/>
</dbReference>
<organism evidence="2 3">
    <name type="scientific">Romanomermis culicivorax</name>
    <name type="common">Nematode worm</name>
    <dbReference type="NCBI Taxonomy" id="13658"/>
    <lineage>
        <taxon>Eukaryota</taxon>
        <taxon>Metazoa</taxon>
        <taxon>Ecdysozoa</taxon>
        <taxon>Nematoda</taxon>
        <taxon>Enoplea</taxon>
        <taxon>Dorylaimia</taxon>
        <taxon>Mermithida</taxon>
        <taxon>Mermithoidea</taxon>
        <taxon>Mermithidae</taxon>
        <taxon>Romanomermis</taxon>
    </lineage>
</organism>